<evidence type="ECO:0008006" key="4">
    <source>
        <dbReference type="Google" id="ProtNLM"/>
    </source>
</evidence>
<evidence type="ECO:0000313" key="3">
    <source>
        <dbReference type="Proteomes" id="UP000325945"/>
    </source>
</evidence>
<sequence>MLVSHLLIQVSMIRLSWSLSLPDCYPDVYTTSRIPLPTSHDHSGIPFPVTLHLSCSRCTTIHLDVTHLRDSPPTLGIDRALN</sequence>
<gene>
    <name evidence="2" type="ORF">BDV39DRAFT_147650</name>
</gene>
<accession>A0A5N6XEC4</accession>
<reference evidence="3" key="1">
    <citation type="submission" date="2019-04" db="EMBL/GenBank/DDBJ databases">
        <title>Friends and foes A comparative genomics studyof 23 Aspergillus species from section Flavi.</title>
        <authorList>
            <consortium name="DOE Joint Genome Institute"/>
            <person name="Kjaerbolling I."/>
            <person name="Vesth T."/>
            <person name="Frisvad J.C."/>
            <person name="Nybo J.L."/>
            <person name="Theobald S."/>
            <person name="Kildgaard S."/>
            <person name="Isbrandt T."/>
            <person name="Kuo A."/>
            <person name="Sato A."/>
            <person name="Lyhne E.K."/>
            <person name="Kogle M.E."/>
            <person name="Wiebenga A."/>
            <person name="Kun R.S."/>
            <person name="Lubbers R.J."/>
            <person name="Makela M.R."/>
            <person name="Barry K."/>
            <person name="Chovatia M."/>
            <person name="Clum A."/>
            <person name="Daum C."/>
            <person name="Haridas S."/>
            <person name="He G."/>
            <person name="LaButti K."/>
            <person name="Lipzen A."/>
            <person name="Mondo S."/>
            <person name="Riley R."/>
            <person name="Salamov A."/>
            <person name="Simmons B.A."/>
            <person name="Magnuson J.K."/>
            <person name="Henrissat B."/>
            <person name="Mortensen U.H."/>
            <person name="Larsen T.O."/>
            <person name="Devries R.P."/>
            <person name="Grigoriev I.V."/>
            <person name="Machida M."/>
            <person name="Baker S.E."/>
            <person name="Andersen M.R."/>
        </authorList>
    </citation>
    <scope>NUCLEOTIDE SEQUENCE [LARGE SCALE GENOMIC DNA]</scope>
    <source>
        <strain evidence="3">CBS 130017</strain>
    </source>
</reference>
<protein>
    <recommendedName>
        <fullName evidence="4">Secreted protein</fullName>
    </recommendedName>
</protein>
<feature type="chain" id="PRO_5024979655" description="Secreted protein" evidence="1">
    <location>
        <begin position="19"/>
        <end position="82"/>
    </location>
</feature>
<proteinExistence type="predicted"/>
<feature type="signal peptide" evidence="1">
    <location>
        <begin position="1"/>
        <end position="18"/>
    </location>
</feature>
<keyword evidence="3" id="KW-1185">Reference proteome</keyword>
<evidence type="ECO:0000313" key="2">
    <source>
        <dbReference type="EMBL" id="KAE8331604.1"/>
    </source>
</evidence>
<dbReference type="Proteomes" id="UP000325945">
    <property type="component" value="Unassembled WGS sequence"/>
</dbReference>
<evidence type="ECO:0000256" key="1">
    <source>
        <dbReference type="SAM" id="SignalP"/>
    </source>
</evidence>
<dbReference type="AlphaFoldDB" id="A0A5N6XEC4"/>
<keyword evidence="1" id="KW-0732">Signal</keyword>
<name>A0A5N6XEC4_9EURO</name>
<dbReference type="EMBL" id="ML741768">
    <property type="protein sequence ID" value="KAE8331604.1"/>
    <property type="molecule type" value="Genomic_DNA"/>
</dbReference>
<organism evidence="2 3">
    <name type="scientific">Aspergillus sergii</name>
    <dbReference type="NCBI Taxonomy" id="1034303"/>
    <lineage>
        <taxon>Eukaryota</taxon>
        <taxon>Fungi</taxon>
        <taxon>Dikarya</taxon>
        <taxon>Ascomycota</taxon>
        <taxon>Pezizomycotina</taxon>
        <taxon>Eurotiomycetes</taxon>
        <taxon>Eurotiomycetidae</taxon>
        <taxon>Eurotiales</taxon>
        <taxon>Aspergillaceae</taxon>
        <taxon>Aspergillus</taxon>
        <taxon>Aspergillus subgen. Circumdati</taxon>
    </lineage>
</organism>